<comment type="caution">
    <text evidence="1">The sequence shown here is derived from an EMBL/GenBank/DDBJ whole genome shotgun (WGS) entry which is preliminary data.</text>
</comment>
<dbReference type="Proteomes" id="UP000292423">
    <property type="component" value="Unassembled WGS sequence"/>
</dbReference>
<evidence type="ECO:0008006" key="3">
    <source>
        <dbReference type="Google" id="ProtNLM"/>
    </source>
</evidence>
<protein>
    <recommendedName>
        <fullName evidence="3">Tocopherol cyclase-like protein</fullName>
    </recommendedName>
</protein>
<dbReference type="SUPFAM" id="SSF159245">
    <property type="entry name" value="AttH-like"/>
    <property type="match status" value="1"/>
</dbReference>
<accession>A0A4Q7YLG4</accession>
<keyword evidence="2" id="KW-1185">Reference proteome</keyword>
<dbReference type="RefSeq" id="WP_207224663.1">
    <property type="nucleotide sequence ID" value="NZ_SHKX01000013.1"/>
</dbReference>
<reference evidence="1 2" key="1">
    <citation type="submission" date="2019-02" db="EMBL/GenBank/DDBJ databases">
        <title>Genomic Encyclopedia of Type Strains, Phase IV (KMG-IV): sequencing the most valuable type-strain genomes for metagenomic binning, comparative biology and taxonomic classification.</title>
        <authorList>
            <person name="Goeker M."/>
        </authorList>
    </citation>
    <scope>NUCLEOTIDE SEQUENCE [LARGE SCALE GENOMIC DNA]</scope>
    <source>
        <strain evidence="1 2">DSM 105135</strain>
    </source>
</reference>
<name>A0A4Q7YLG4_9GAMM</name>
<proteinExistence type="predicted"/>
<evidence type="ECO:0000313" key="2">
    <source>
        <dbReference type="Proteomes" id="UP000292423"/>
    </source>
</evidence>
<dbReference type="AlphaFoldDB" id="A0A4Q7YLG4"/>
<evidence type="ECO:0000313" key="1">
    <source>
        <dbReference type="EMBL" id="RZU38532.1"/>
    </source>
</evidence>
<dbReference type="EMBL" id="SHKX01000013">
    <property type="protein sequence ID" value="RZU38532.1"/>
    <property type="molecule type" value="Genomic_DNA"/>
</dbReference>
<organism evidence="1 2">
    <name type="scientific">Fluviicoccus keumensis</name>
    <dbReference type="NCBI Taxonomy" id="1435465"/>
    <lineage>
        <taxon>Bacteria</taxon>
        <taxon>Pseudomonadati</taxon>
        <taxon>Pseudomonadota</taxon>
        <taxon>Gammaproteobacteria</taxon>
        <taxon>Moraxellales</taxon>
        <taxon>Moraxellaceae</taxon>
        <taxon>Fluviicoccus</taxon>
    </lineage>
</organism>
<sequence>MTTALIIRETMSGWLKLDADGREQPFAFTIRAVGEKLFALTAPRPFTGTVTLDGRDYPCEGEMTIRLTGPHYWLDFTHDQLGPLRVEGQKTYGKNGLLQSLITCPLTVYRHGEPIGTAEVTYREPMLAFPFTALRLELVGPVFPAGSIPYYGNQYGGQGGHYESWFLRANHPDRPLAFWVRYTQFIPADKRAALGEVWGIWFDGEKNTVTAVKQEFPLADCLFRHDTREVRLPVATLAGQHLEGTAAHNGHTLDWNLDFEGDAPPLLFLPENLYAGPFPKAKSVISRPLLHFHGQFTVDGETHVIDDWHGSESHNWGSKHTDQYAWGQVAGFDDAPDAFLECATARVKVGPLQTPWMTLLTLRLDGKEYRFNSIRQSVKADGKYEFFDWTLETGDKQTRVQVHIHAPVSHFTALTYFNPPKGSKTCLNSKIARCTVKVTEGGRVRELHSANGAAFEILTDRKDHGVALAV</sequence>
<gene>
    <name evidence="1" type="ORF">EV700_2467</name>
</gene>